<protein>
    <submittedName>
        <fullName evidence="2">Uncharacterized protein</fullName>
    </submittedName>
</protein>
<evidence type="ECO:0000256" key="1">
    <source>
        <dbReference type="SAM" id="MobiDB-lite"/>
    </source>
</evidence>
<comment type="caution">
    <text evidence="2">The sequence shown here is derived from an EMBL/GenBank/DDBJ whole genome shotgun (WGS) entry which is preliminary data.</text>
</comment>
<organism evidence="2 3">
    <name type="scientific">Claviceps humidiphila</name>
    <dbReference type="NCBI Taxonomy" id="1294629"/>
    <lineage>
        <taxon>Eukaryota</taxon>
        <taxon>Fungi</taxon>
        <taxon>Dikarya</taxon>
        <taxon>Ascomycota</taxon>
        <taxon>Pezizomycotina</taxon>
        <taxon>Sordariomycetes</taxon>
        <taxon>Hypocreomycetidae</taxon>
        <taxon>Hypocreales</taxon>
        <taxon>Clavicipitaceae</taxon>
        <taxon>Claviceps</taxon>
    </lineage>
</organism>
<keyword evidence="3" id="KW-1185">Reference proteome</keyword>
<sequence length="118" mass="13132">MAAWCDLAVDDLMQQRLELDGESTQRNGHGNTNAETAELDASRSPQPNIPPATQPPSVLKTPRVFWDLRKTRVFLEALATALNDGAWYRTSNKAVARAELLEGVLPRMKLPLLGRSRH</sequence>
<dbReference type="AlphaFoldDB" id="A0A9P7Q2Q9"/>
<gene>
    <name evidence="2" type="ORF">E4U13_002052</name>
</gene>
<evidence type="ECO:0000313" key="2">
    <source>
        <dbReference type="EMBL" id="KAG6116164.1"/>
    </source>
</evidence>
<dbReference type="Proteomes" id="UP000732380">
    <property type="component" value="Unassembled WGS sequence"/>
</dbReference>
<feature type="region of interest" description="Disordered" evidence="1">
    <location>
        <begin position="18"/>
        <end position="57"/>
    </location>
</feature>
<evidence type="ECO:0000313" key="3">
    <source>
        <dbReference type="Proteomes" id="UP000732380"/>
    </source>
</evidence>
<feature type="compositionally biased region" description="Polar residues" evidence="1">
    <location>
        <begin position="22"/>
        <end position="35"/>
    </location>
</feature>
<reference evidence="2 3" key="1">
    <citation type="journal article" date="2020" name="bioRxiv">
        <title>Whole genome comparisons of ergot fungi reveals the divergence and evolution of species within the genus Claviceps are the result of varying mechanisms driving genome evolution and host range expansion.</title>
        <authorList>
            <person name="Wyka S.A."/>
            <person name="Mondo S.J."/>
            <person name="Liu M."/>
            <person name="Dettman J."/>
            <person name="Nalam V."/>
            <person name="Broders K.D."/>
        </authorList>
    </citation>
    <scope>NUCLEOTIDE SEQUENCE [LARGE SCALE GENOMIC DNA]</scope>
    <source>
        <strain evidence="2 3">LM576</strain>
    </source>
</reference>
<accession>A0A9P7Q2Q9</accession>
<name>A0A9P7Q2Q9_9HYPO</name>
<proteinExistence type="predicted"/>
<dbReference type="EMBL" id="SRQM01000187">
    <property type="protein sequence ID" value="KAG6116164.1"/>
    <property type="molecule type" value="Genomic_DNA"/>
</dbReference>